<dbReference type="GO" id="GO:0016705">
    <property type="term" value="F:oxidoreductase activity, acting on paired donors, with incorporation or reduction of molecular oxygen"/>
    <property type="evidence" value="ECO:0007669"/>
    <property type="project" value="InterPro"/>
</dbReference>
<evidence type="ECO:0000256" key="4">
    <source>
        <dbReference type="ARBA" id="ARBA00010617"/>
    </source>
</evidence>
<keyword evidence="7" id="KW-0256">Endoplasmic reticulum</keyword>
<dbReference type="Pfam" id="PF00067">
    <property type="entry name" value="p450"/>
    <property type="match status" value="3"/>
</dbReference>
<keyword evidence="8" id="KW-0492">Microsome</keyword>
<dbReference type="InterPro" id="IPR036396">
    <property type="entry name" value="Cyt_P450_sf"/>
</dbReference>
<keyword evidence="10 13" id="KW-0408">Iron</keyword>
<feature type="region of interest" description="Disordered" evidence="14">
    <location>
        <begin position="925"/>
        <end position="951"/>
    </location>
</feature>
<dbReference type="GO" id="GO:0005739">
    <property type="term" value="C:mitochondrion"/>
    <property type="evidence" value="ECO:0007669"/>
    <property type="project" value="InterPro"/>
</dbReference>
<evidence type="ECO:0000313" key="17">
    <source>
        <dbReference type="Proteomes" id="UP001367676"/>
    </source>
</evidence>
<dbReference type="EMBL" id="JBBCAQ010000036">
    <property type="protein sequence ID" value="KAK7575681.1"/>
    <property type="molecule type" value="Genomic_DNA"/>
</dbReference>
<dbReference type="GO" id="GO:0020037">
    <property type="term" value="F:heme binding"/>
    <property type="evidence" value="ECO:0007669"/>
    <property type="project" value="InterPro"/>
</dbReference>
<keyword evidence="11" id="KW-0503">Monooxygenase</keyword>
<dbReference type="InterPro" id="IPR017972">
    <property type="entry name" value="Cyt_P450_CS"/>
</dbReference>
<dbReference type="InterPro" id="IPR002401">
    <property type="entry name" value="Cyt_P450_E_grp-I"/>
</dbReference>
<dbReference type="Pfam" id="PF15880">
    <property type="entry name" value="NDUFV3"/>
    <property type="match status" value="1"/>
</dbReference>
<dbReference type="CDD" id="cd21451">
    <property type="entry name" value="DLC-like_TCTEX1D"/>
    <property type="match status" value="1"/>
</dbReference>
<sequence length="1004" mass="115196">MTIDVFYTSASFFRSILYVLLWTLVLKYILDKCRRDPRFVKFAATLPGPTDLPLIGNGWEFLIYSIDDFDKIFPQYTEKYGSVYRLWIGKQLVVGLSDLKHVEVTLSAVQQKSAVSANFDSPICNDLQCDAHVEEKCDFCDTASRLVEFLPHLRHISPPHLCHSLQIGVGRTGVSNILVPWLRINFIHRLYYKKSLASVLAKLKEFVNMAADTTSVTASFFLLSIAMYPEIQEKLYNELCNVLPLNDDRPVTSDDLNRLPYFDQVVKETQRRFTLAPVIFRDVEEDVKIGSMNIPSGTTLMVRIGDIHFNPDLYPNPHEFNPENFSPEAISRRSNSKYSFIPFSAGTRDCIGKSYAETALRLTLIGFLRNFKFTTTTKMEDIKYVLNFAVSKRGGYRKHDRYYKFPKANMSRTVTDIFPVDHSKLFKVERVERLMHDIIDKNVDEAFTYNPEECPKLCLNLTDEIRKSIKELNFESFFRSILYVLLWTLVFKYILDKCRRDPCFVKFAATLPGPADLPLIGNGWEFLIYSIDDFDQIFTKYTEKYGSVYRLWIGKQLLIGLSDLQHVEEVFRNPKLLAKPDIFHGFHRVWGNSVFTTTMQIWRRTRKRLQPMFAKSVVKFQMPSINKAVDKYVELMRNEIDGPEFDLDAYMPFLAVDSFISIHFAQNITRETNQYFGFHKTLQLVGRTGVSNILVPWLRINFIHRLYYKKSLASALAKVKEFVNMAADTTSVTASFFLLSIAMYPEIQEKLFNELCDIFPLDDDRPVTSDDLNRLPYFDQIVKETQRRFTLVPVIFRGVEEDVKIGSMNIPSGTTLMVRIGDIHLNPDLYPNPYEFNPENFSPEAISRRSNSKYSFIPFSAGTRDCIGKTYAETALKLMLIGLLRNFKFTTTTKMEDIKCVLSFTVSKRGGYWLSSILRLSFSSNVPPAKSQSSSTENVKPDVGGSSVPGLSSKVVNVPSAATGPGASKSGSYKNPEYFCYHQTSYFDAEIEMAKYRIPQPSAK</sequence>
<gene>
    <name evidence="16" type="ORF">V9T40_011967</name>
</gene>
<keyword evidence="15" id="KW-0812">Transmembrane</keyword>
<dbReference type="PROSITE" id="PS00086">
    <property type="entry name" value="CYTOCHROME_P450"/>
    <property type="match status" value="2"/>
</dbReference>
<evidence type="ECO:0000256" key="2">
    <source>
        <dbReference type="ARBA" id="ARBA00004174"/>
    </source>
</evidence>
<keyword evidence="6 13" id="KW-0479">Metal-binding</keyword>
<dbReference type="PANTHER" id="PTHR24291:SF189">
    <property type="entry name" value="CYTOCHROME P450 4C3-RELATED"/>
    <property type="match status" value="1"/>
</dbReference>
<evidence type="ECO:0000256" key="10">
    <source>
        <dbReference type="ARBA" id="ARBA00023004"/>
    </source>
</evidence>
<evidence type="ECO:0000256" key="14">
    <source>
        <dbReference type="SAM" id="MobiDB-lite"/>
    </source>
</evidence>
<evidence type="ECO:0000256" key="5">
    <source>
        <dbReference type="ARBA" id="ARBA00022617"/>
    </source>
</evidence>
<evidence type="ECO:0000256" key="9">
    <source>
        <dbReference type="ARBA" id="ARBA00023002"/>
    </source>
</evidence>
<organism evidence="16 17">
    <name type="scientific">Parthenolecanium corni</name>
    <dbReference type="NCBI Taxonomy" id="536013"/>
    <lineage>
        <taxon>Eukaryota</taxon>
        <taxon>Metazoa</taxon>
        <taxon>Ecdysozoa</taxon>
        <taxon>Arthropoda</taxon>
        <taxon>Hexapoda</taxon>
        <taxon>Insecta</taxon>
        <taxon>Pterygota</taxon>
        <taxon>Neoptera</taxon>
        <taxon>Paraneoptera</taxon>
        <taxon>Hemiptera</taxon>
        <taxon>Sternorrhyncha</taxon>
        <taxon>Coccoidea</taxon>
        <taxon>Coccidae</taxon>
        <taxon>Parthenolecanium</taxon>
    </lineage>
</organism>
<dbReference type="PRINTS" id="PR00385">
    <property type="entry name" value="P450"/>
</dbReference>
<dbReference type="AlphaFoldDB" id="A0AAN9T814"/>
<evidence type="ECO:0000256" key="6">
    <source>
        <dbReference type="ARBA" id="ARBA00022723"/>
    </source>
</evidence>
<dbReference type="InterPro" id="IPR001128">
    <property type="entry name" value="Cyt_P450"/>
</dbReference>
<evidence type="ECO:0000256" key="15">
    <source>
        <dbReference type="SAM" id="Phobius"/>
    </source>
</evidence>
<evidence type="ECO:0000256" key="8">
    <source>
        <dbReference type="ARBA" id="ARBA00022848"/>
    </source>
</evidence>
<evidence type="ECO:0000256" key="3">
    <source>
        <dbReference type="ARBA" id="ARBA00004406"/>
    </source>
</evidence>
<dbReference type="SUPFAM" id="SSF48264">
    <property type="entry name" value="Cytochrome P450"/>
    <property type="match status" value="2"/>
</dbReference>
<comment type="caution">
    <text evidence="16">The sequence shown here is derived from an EMBL/GenBank/DDBJ whole genome shotgun (WGS) entry which is preliminary data.</text>
</comment>
<dbReference type="InterPro" id="IPR050196">
    <property type="entry name" value="Cytochrome_P450_Monoox"/>
</dbReference>
<keyword evidence="15" id="KW-1133">Transmembrane helix</keyword>
<evidence type="ECO:0000256" key="1">
    <source>
        <dbReference type="ARBA" id="ARBA00001971"/>
    </source>
</evidence>
<name>A0AAN9T814_9HEMI</name>
<keyword evidence="9" id="KW-0560">Oxidoreductase</keyword>
<dbReference type="Pfam" id="PF03645">
    <property type="entry name" value="Tctex-1"/>
    <property type="match status" value="1"/>
</dbReference>
<comment type="subcellular location">
    <subcellularLocation>
        <location evidence="3">Endoplasmic reticulum membrane</location>
        <topology evidence="3">Peripheral membrane protein</topology>
    </subcellularLocation>
    <subcellularLocation>
        <location evidence="2">Microsome membrane</location>
        <topology evidence="2">Peripheral membrane protein</topology>
    </subcellularLocation>
</comment>
<feature type="compositionally biased region" description="Polar residues" evidence="14">
    <location>
        <begin position="925"/>
        <end position="938"/>
    </location>
</feature>
<protein>
    <recommendedName>
        <fullName evidence="18">NADH-ubiquinone oxidoreductase 9 kDa subunit</fullName>
    </recommendedName>
</protein>
<dbReference type="GO" id="GO:0045271">
    <property type="term" value="C:respiratory chain complex I"/>
    <property type="evidence" value="ECO:0007669"/>
    <property type="project" value="InterPro"/>
</dbReference>
<evidence type="ECO:0000256" key="13">
    <source>
        <dbReference type="PIRSR" id="PIRSR602401-1"/>
    </source>
</evidence>
<evidence type="ECO:0000256" key="7">
    <source>
        <dbReference type="ARBA" id="ARBA00022824"/>
    </source>
</evidence>
<keyword evidence="5 13" id="KW-0349">Heme</keyword>
<dbReference type="GO" id="GO:0005506">
    <property type="term" value="F:iron ion binding"/>
    <property type="evidence" value="ECO:0007669"/>
    <property type="project" value="InterPro"/>
</dbReference>
<accession>A0AAN9T814</accession>
<evidence type="ECO:0000313" key="16">
    <source>
        <dbReference type="EMBL" id="KAK7575681.1"/>
    </source>
</evidence>
<evidence type="ECO:0000256" key="12">
    <source>
        <dbReference type="ARBA" id="ARBA00023136"/>
    </source>
</evidence>
<dbReference type="GO" id="GO:0004497">
    <property type="term" value="F:monooxygenase activity"/>
    <property type="evidence" value="ECO:0007669"/>
    <property type="project" value="UniProtKB-KW"/>
</dbReference>
<feature type="binding site" description="axial binding residue" evidence="13">
    <location>
        <position position="350"/>
    </location>
    <ligand>
        <name>heme</name>
        <dbReference type="ChEBI" id="CHEBI:30413"/>
    </ligand>
    <ligandPart>
        <name>Fe</name>
        <dbReference type="ChEBI" id="CHEBI:18248"/>
    </ligandPart>
</feature>
<keyword evidence="17" id="KW-1185">Reference proteome</keyword>
<feature type="transmembrane region" description="Helical" evidence="15">
    <location>
        <begin position="12"/>
        <end position="30"/>
    </location>
</feature>
<dbReference type="Gene3D" id="1.10.630.10">
    <property type="entry name" value="Cytochrome P450"/>
    <property type="match status" value="4"/>
</dbReference>
<comment type="cofactor">
    <cofactor evidence="1 13">
        <name>heme</name>
        <dbReference type="ChEBI" id="CHEBI:30413"/>
    </cofactor>
</comment>
<dbReference type="PANTHER" id="PTHR24291">
    <property type="entry name" value="CYTOCHROME P450 FAMILY 4"/>
    <property type="match status" value="1"/>
</dbReference>
<dbReference type="Proteomes" id="UP001367676">
    <property type="component" value="Unassembled WGS sequence"/>
</dbReference>
<keyword evidence="12 15" id="KW-0472">Membrane</keyword>
<reference evidence="16 17" key="1">
    <citation type="submission" date="2024-03" db="EMBL/GenBank/DDBJ databases">
        <title>Adaptation during the transition from Ophiocordyceps entomopathogen to insect associate is accompanied by gene loss and intensified selection.</title>
        <authorList>
            <person name="Ward C.M."/>
            <person name="Onetto C.A."/>
            <person name="Borneman A.R."/>
        </authorList>
    </citation>
    <scope>NUCLEOTIDE SEQUENCE [LARGE SCALE GENOMIC DNA]</scope>
    <source>
        <strain evidence="16">AWRI1</strain>
        <tissue evidence="16">Single Adult Female</tissue>
    </source>
</reference>
<evidence type="ECO:0008006" key="18">
    <source>
        <dbReference type="Google" id="ProtNLM"/>
    </source>
</evidence>
<proteinExistence type="inferred from homology"/>
<comment type="similarity">
    <text evidence="4">Belongs to the cytochrome P450 family.</text>
</comment>
<dbReference type="PRINTS" id="PR00463">
    <property type="entry name" value="EP450I"/>
</dbReference>
<dbReference type="InterPro" id="IPR005334">
    <property type="entry name" value="Tctex-1-like"/>
</dbReference>
<dbReference type="InterPro" id="IPR026193">
    <property type="entry name" value="NDUFV3"/>
</dbReference>
<evidence type="ECO:0000256" key="11">
    <source>
        <dbReference type="ARBA" id="ARBA00023033"/>
    </source>
</evidence>